<dbReference type="InterPro" id="IPR006260">
    <property type="entry name" value="TonB/TolA_C"/>
</dbReference>
<dbReference type="STRING" id="1123291.SAMN04490355_103018"/>
<protein>
    <submittedName>
        <fullName evidence="7">Outer membrane transport energization protein TonB</fullName>
    </submittedName>
</protein>
<dbReference type="EMBL" id="FOTS01000030">
    <property type="protein sequence ID" value="SFL98854.1"/>
    <property type="molecule type" value="Genomic_DNA"/>
</dbReference>
<keyword evidence="4 5" id="KW-0472">Membrane</keyword>
<feature type="transmembrane region" description="Helical" evidence="5">
    <location>
        <begin position="12"/>
        <end position="32"/>
    </location>
</feature>
<dbReference type="GO" id="GO:0016020">
    <property type="term" value="C:membrane"/>
    <property type="evidence" value="ECO:0007669"/>
    <property type="project" value="UniProtKB-SubCell"/>
</dbReference>
<proteinExistence type="predicted"/>
<reference evidence="8" key="1">
    <citation type="submission" date="2016-10" db="EMBL/GenBank/DDBJ databases">
        <authorList>
            <person name="Varghese N."/>
            <person name="Submissions S."/>
        </authorList>
    </citation>
    <scope>NUCLEOTIDE SEQUENCE [LARGE SCALE GENOMIC DNA]</scope>
    <source>
        <strain evidence="8">DSM 13327</strain>
    </source>
</reference>
<evidence type="ECO:0000256" key="4">
    <source>
        <dbReference type="ARBA" id="ARBA00023136"/>
    </source>
</evidence>
<evidence type="ECO:0000256" key="2">
    <source>
        <dbReference type="ARBA" id="ARBA00022692"/>
    </source>
</evidence>
<dbReference type="SUPFAM" id="SSF74653">
    <property type="entry name" value="TolA/TonB C-terminal domain"/>
    <property type="match status" value="1"/>
</dbReference>
<keyword evidence="8" id="KW-1185">Reference proteome</keyword>
<evidence type="ECO:0000256" key="1">
    <source>
        <dbReference type="ARBA" id="ARBA00004167"/>
    </source>
</evidence>
<dbReference type="Proteomes" id="UP000199520">
    <property type="component" value="Unassembled WGS sequence"/>
</dbReference>
<accession>A0A1I4M6K5</accession>
<dbReference type="NCBIfam" id="TIGR01352">
    <property type="entry name" value="tonB_Cterm"/>
    <property type="match status" value="1"/>
</dbReference>
<dbReference type="PROSITE" id="PS52015">
    <property type="entry name" value="TONB_CTD"/>
    <property type="match status" value="1"/>
</dbReference>
<evidence type="ECO:0000259" key="6">
    <source>
        <dbReference type="PROSITE" id="PS52015"/>
    </source>
</evidence>
<evidence type="ECO:0000313" key="8">
    <source>
        <dbReference type="Proteomes" id="UP000199520"/>
    </source>
</evidence>
<name>A0A1I4M6K5_9FIRM</name>
<feature type="domain" description="TonB C-terminal" evidence="6">
    <location>
        <begin position="124"/>
        <end position="215"/>
    </location>
</feature>
<dbReference type="InterPro" id="IPR037682">
    <property type="entry name" value="TonB_C"/>
</dbReference>
<sequence>MIMSYKSSWNKAIALSIFLHIFLWVTTGYLAFREQDVPFADEKVMELSLIDVPGDDTAEAEPQIAAAAPLPEIPIEPEIPPEPQPPIVEDDIAEKVVEPIKIPDAKEGAVISPDQANSGGKKTGFGTPPIVLVKVDPVNPPEMKEVGRKVNVVLRMQILKNGLPGKVAIAVPSGYKSINDAAIAAAKKWKFEPAKDNEGKPIVCLTILTIPFAIE</sequence>
<evidence type="ECO:0000313" key="7">
    <source>
        <dbReference type="EMBL" id="SFL98854.1"/>
    </source>
</evidence>
<keyword evidence="3 5" id="KW-1133">Transmembrane helix</keyword>
<keyword evidence="2 5" id="KW-0812">Transmembrane</keyword>
<dbReference type="AlphaFoldDB" id="A0A1I4M6K5"/>
<comment type="subcellular location">
    <subcellularLocation>
        <location evidence="1">Membrane</location>
        <topology evidence="1">Single-pass membrane protein</topology>
    </subcellularLocation>
</comment>
<dbReference type="Gene3D" id="3.30.1150.10">
    <property type="match status" value="1"/>
</dbReference>
<organism evidence="7 8">
    <name type="scientific">Pelosinus propionicus DSM 13327</name>
    <dbReference type="NCBI Taxonomy" id="1123291"/>
    <lineage>
        <taxon>Bacteria</taxon>
        <taxon>Bacillati</taxon>
        <taxon>Bacillota</taxon>
        <taxon>Negativicutes</taxon>
        <taxon>Selenomonadales</taxon>
        <taxon>Sporomusaceae</taxon>
        <taxon>Pelosinus</taxon>
    </lineage>
</organism>
<evidence type="ECO:0000256" key="3">
    <source>
        <dbReference type="ARBA" id="ARBA00022989"/>
    </source>
</evidence>
<dbReference type="GO" id="GO:0055085">
    <property type="term" value="P:transmembrane transport"/>
    <property type="evidence" value="ECO:0007669"/>
    <property type="project" value="InterPro"/>
</dbReference>
<dbReference type="Pfam" id="PF03544">
    <property type="entry name" value="TonB_C"/>
    <property type="match status" value="1"/>
</dbReference>
<evidence type="ECO:0000256" key="5">
    <source>
        <dbReference type="SAM" id="Phobius"/>
    </source>
</evidence>
<gene>
    <name evidence="7" type="ORF">SAMN04490355_103018</name>
</gene>